<name>A0A226E0R0_FOLCA</name>
<dbReference type="Proteomes" id="UP000198287">
    <property type="component" value="Unassembled WGS sequence"/>
</dbReference>
<organism evidence="2 3">
    <name type="scientific">Folsomia candida</name>
    <name type="common">Springtail</name>
    <dbReference type="NCBI Taxonomy" id="158441"/>
    <lineage>
        <taxon>Eukaryota</taxon>
        <taxon>Metazoa</taxon>
        <taxon>Ecdysozoa</taxon>
        <taxon>Arthropoda</taxon>
        <taxon>Hexapoda</taxon>
        <taxon>Collembola</taxon>
        <taxon>Entomobryomorpha</taxon>
        <taxon>Isotomoidea</taxon>
        <taxon>Isotomidae</taxon>
        <taxon>Proisotominae</taxon>
        <taxon>Folsomia</taxon>
    </lineage>
</organism>
<evidence type="ECO:0000313" key="2">
    <source>
        <dbReference type="EMBL" id="OXA50848.1"/>
    </source>
</evidence>
<dbReference type="AlphaFoldDB" id="A0A226E0R0"/>
<sequence length="178" mass="19201">MGPFLNCKHFGTLVTTPTRLLLLILVLLQQEEKGTAQQIGPGGEIISGGGSWSSSDCPFGMYGMPRGGNEEEACVCLRQGLWAVMTDYCTVPVEMHGVGGVGRRVCVLKEGKGRRNTSSGGGQIQQLSKLLTLAGPPEAVQLSSSMHKLIERFDPHPSVILPDDVYPMRPRSSHLEVK</sequence>
<keyword evidence="3" id="KW-1185">Reference proteome</keyword>
<comment type="caution">
    <text evidence="2">The sequence shown here is derived from an EMBL/GenBank/DDBJ whole genome shotgun (WGS) entry which is preliminary data.</text>
</comment>
<reference evidence="2 3" key="1">
    <citation type="submission" date="2015-12" db="EMBL/GenBank/DDBJ databases">
        <title>The genome of Folsomia candida.</title>
        <authorList>
            <person name="Faddeeva A."/>
            <person name="Derks M.F."/>
            <person name="Anvar Y."/>
            <person name="Smit S."/>
            <person name="Van Straalen N."/>
            <person name="Roelofs D."/>
        </authorList>
    </citation>
    <scope>NUCLEOTIDE SEQUENCE [LARGE SCALE GENOMIC DNA]</scope>
    <source>
        <strain evidence="2 3">VU population</strain>
        <tissue evidence="2">Whole body</tissue>
    </source>
</reference>
<proteinExistence type="predicted"/>
<evidence type="ECO:0000313" key="3">
    <source>
        <dbReference type="Proteomes" id="UP000198287"/>
    </source>
</evidence>
<gene>
    <name evidence="2" type="ORF">Fcan01_13997</name>
</gene>
<keyword evidence="1" id="KW-0732">Signal</keyword>
<feature type="signal peptide" evidence="1">
    <location>
        <begin position="1"/>
        <end position="36"/>
    </location>
</feature>
<accession>A0A226E0R0</accession>
<evidence type="ECO:0000256" key="1">
    <source>
        <dbReference type="SAM" id="SignalP"/>
    </source>
</evidence>
<protein>
    <submittedName>
        <fullName evidence="2">Uncharacterized protein</fullName>
    </submittedName>
</protein>
<dbReference type="EMBL" id="LNIX01000008">
    <property type="protein sequence ID" value="OXA50848.1"/>
    <property type="molecule type" value="Genomic_DNA"/>
</dbReference>
<feature type="chain" id="PRO_5013325151" evidence="1">
    <location>
        <begin position="37"/>
        <end position="178"/>
    </location>
</feature>